<accession>A0ABN1ERM6</accession>
<dbReference type="Proteomes" id="UP001499951">
    <property type="component" value="Unassembled WGS sequence"/>
</dbReference>
<proteinExistence type="predicted"/>
<sequence length="193" mass="21600">MRFPVFTLAVATVLAGCSGVLPRESQANTASFETYNDLQAAYDKIVPGSTNLTQLAAIGLDPKALPNIEVLSYIEVTNKFMPQYSPITIDRVPKGARECIEAKSRCSALVFRFDRRQSRHNGNVVADLLQFHQDKVKYGWSAEIILLMRDEDVVYKVMSGMPYAEERMENTRPLGPLQDVDGVGNDKSKKKKR</sequence>
<keyword evidence="3" id="KW-1185">Reference proteome</keyword>
<dbReference type="EMBL" id="BAAADD010000005">
    <property type="protein sequence ID" value="GAA0572728.1"/>
    <property type="molecule type" value="Genomic_DNA"/>
</dbReference>
<dbReference type="PROSITE" id="PS51257">
    <property type="entry name" value="PROKAR_LIPOPROTEIN"/>
    <property type="match status" value="1"/>
</dbReference>
<protein>
    <recommendedName>
        <fullName evidence="4">Lipoprotein</fullName>
    </recommendedName>
</protein>
<evidence type="ECO:0008006" key="4">
    <source>
        <dbReference type="Google" id="ProtNLM"/>
    </source>
</evidence>
<feature type="region of interest" description="Disordered" evidence="1">
    <location>
        <begin position="168"/>
        <end position="193"/>
    </location>
</feature>
<dbReference type="RefSeq" id="WP_166934458.1">
    <property type="nucleotide sequence ID" value="NZ_BAAADD010000005.1"/>
</dbReference>
<evidence type="ECO:0000313" key="3">
    <source>
        <dbReference type="Proteomes" id="UP001499951"/>
    </source>
</evidence>
<gene>
    <name evidence="2" type="ORF">GCM10008942_21820</name>
</gene>
<reference evidence="2 3" key="1">
    <citation type="journal article" date="2019" name="Int. J. Syst. Evol. Microbiol.">
        <title>The Global Catalogue of Microorganisms (GCM) 10K type strain sequencing project: providing services to taxonomists for standard genome sequencing and annotation.</title>
        <authorList>
            <consortium name="The Broad Institute Genomics Platform"/>
            <consortium name="The Broad Institute Genome Sequencing Center for Infectious Disease"/>
            <person name="Wu L."/>
            <person name="Ma J."/>
        </authorList>
    </citation>
    <scope>NUCLEOTIDE SEQUENCE [LARGE SCALE GENOMIC DNA]</scope>
    <source>
        <strain evidence="2 3">JCM 15089</strain>
    </source>
</reference>
<name>A0ABN1ERM6_9PROT</name>
<comment type="caution">
    <text evidence="2">The sequence shown here is derived from an EMBL/GenBank/DDBJ whole genome shotgun (WGS) entry which is preliminary data.</text>
</comment>
<evidence type="ECO:0000313" key="2">
    <source>
        <dbReference type="EMBL" id="GAA0572728.1"/>
    </source>
</evidence>
<evidence type="ECO:0000256" key="1">
    <source>
        <dbReference type="SAM" id="MobiDB-lite"/>
    </source>
</evidence>
<organism evidence="2 3">
    <name type="scientific">Rhizomicrobium electricum</name>
    <dbReference type="NCBI Taxonomy" id="480070"/>
    <lineage>
        <taxon>Bacteria</taxon>
        <taxon>Pseudomonadati</taxon>
        <taxon>Pseudomonadota</taxon>
        <taxon>Alphaproteobacteria</taxon>
        <taxon>Micropepsales</taxon>
        <taxon>Micropepsaceae</taxon>
        <taxon>Rhizomicrobium</taxon>
    </lineage>
</organism>